<keyword evidence="2" id="KW-0456">Lyase</keyword>
<protein>
    <submittedName>
        <fullName evidence="3">Putative Cobalamin (Vitamin B12) biosynthesis CbiX protein</fullName>
    </submittedName>
</protein>
<dbReference type="GO" id="GO:0046872">
    <property type="term" value="F:metal ion binding"/>
    <property type="evidence" value="ECO:0007669"/>
    <property type="project" value="UniProtKB-KW"/>
</dbReference>
<dbReference type="InterPro" id="IPR002762">
    <property type="entry name" value="CbiX-like"/>
</dbReference>
<name>A0A077M9A0_9MICO</name>
<keyword evidence="4" id="KW-1185">Reference proteome</keyword>
<dbReference type="AlphaFoldDB" id="A0A077M9A0"/>
<dbReference type="EMBL" id="CAJC01000076">
    <property type="protein sequence ID" value="CCI52395.1"/>
    <property type="molecule type" value="Genomic_DNA"/>
</dbReference>
<dbReference type="GO" id="GO:0016829">
    <property type="term" value="F:lyase activity"/>
    <property type="evidence" value="ECO:0007669"/>
    <property type="project" value="UniProtKB-KW"/>
</dbReference>
<reference evidence="3 4" key="1">
    <citation type="journal article" date="2013" name="ISME J.">
        <title>A metabolic model for members of the genus Tetrasphaera involved in enhanced biological phosphorus removal.</title>
        <authorList>
            <person name="Kristiansen R."/>
            <person name="Nguyen H.T.T."/>
            <person name="Saunders A.M."/>
            <person name="Nielsen J.L."/>
            <person name="Wimmer R."/>
            <person name="Le V.Q."/>
            <person name="McIlroy S.J."/>
            <person name="Petrovski S."/>
            <person name="Seviour R.J."/>
            <person name="Calteau A."/>
            <person name="Nielsen K.L."/>
            <person name="Nielsen P.H."/>
        </authorList>
    </citation>
    <scope>NUCLEOTIDE SEQUENCE [LARGE SCALE GENOMIC DNA]</scope>
    <source>
        <strain evidence="3 4">Ben 74</strain>
    </source>
</reference>
<gene>
    <name evidence="3" type="ORF">BN13_1670008</name>
</gene>
<keyword evidence="1" id="KW-0479">Metal-binding</keyword>
<evidence type="ECO:0000313" key="3">
    <source>
        <dbReference type="EMBL" id="CCI52395.1"/>
    </source>
</evidence>
<dbReference type="STRING" id="1193518.BN13_1670008"/>
<sequence length="206" mass="22122">MAAAAPHLAVRAAYLDHHPPSVAEVGARLAEVGDADGRGPVALVPVLLTRAFHVRVDVPAAAQVLAEASGREILTTDALGPDVLLARALEELLRQRSECQVVVYLAGSSRRDAVDELVERLRADLIPERRYAFATLDDHLPLTTALRQLDVRAGVVGVSAMIAEGVLRDRMMRRCAERGIPFAAGVLADTDSLTRLLLDRVDAARS</sequence>
<dbReference type="Gene3D" id="3.40.50.1400">
    <property type="match status" value="1"/>
</dbReference>
<comment type="caution">
    <text evidence="3">The sequence shown here is derived from an EMBL/GenBank/DDBJ whole genome shotgun (WGS) entry which is preliminary data.</text>
</comment>
<proteinExistence type="predicted"/>
<accession>A0A077M9A0</accession>
<dbReference type="Pfam" id="PF01903">
    <property type="entry name" value="CbiX"/>
    <property type="match status" value="1"/>
</dbReference>
<dbReference type="SUPFAM" id="SSF53800">
    <property type="entry name" value="Chelatase"/>
    <property type="match status" value="1"/>
</dbReference>
<organism evidence="3 4">
    <name type="scientific">Nostocoides jenkinsii Ben 74</name>
    <dbReference type="NCBI Taxonomy" id="1193518"/>
    <lineage>
        <taxon>Bacteria</taxon>
        <taxon>Bacillati</taxon>
        <taxon>Actinomycetota</taxon>
        <taxon>Actinomycetes</taxon>
        <taxon>Micrococcales</taxon>
        <taxon>Intrasporangiaceae</taxon>
        <taxon>Nostocoides</taxon>
    </lineage>
</organism>
<evidence type="ECO:0000256" key="2">
    <source>
        <dbReference type="ARBA" id="ARBA00023239"/>
    </source>
</evidence>
<evidence type="ECO:0000313" key="4">
    <source>
        <dbReference type="Proteomes" id="UP000035720"/>
    </source>
</evidence>
<dbReference type="Proteomes" id="UP000035720">
    <property type="component" value="Unassembled WGS sequence"/>
</dbReference>
<evidence type="ECO:0000256" key="1">
    <source>
        <dbReference type="ARBA" id="ARBA00022723"/>
    </source>
</evidence>